<proteinExistence type="predicted"/>
<dbReference type="Gene3D" id="1.20.1250.20">
    <property type="entry name" value="MFS general substrate transporter like domains"/>
    <property type="match status" value="1"/>
</dbReference>
<dbReference type="PANTHER" id="PTHR11654">
    <property type="entry name" value="OLIGOPEPTIDE TRANSPORTER-RELATED"/>
    <property type="match status" value="1"/>
</dbReference>
<reference evidence="1" key="1">
    <citation type="submission" date="2020-09" db="EMBL/GenBank/DDBJ databases">
        <title>Genome-Enabled Discovery of Anthraquinone Biosynthesis in Senna tora.</title>
        <authorList>
            <person name="Kang S.-H."/>
            <person name="Pandey R.P."/>
            <person name="Lee C.-M."/>
            <person name="Sim J.-S."/>
            <person name="Jeong J.-T."/>
            <person name="Choi B.-S."/>
            <person name="Jung M."/>
            <person name="Ginzburg D."/>
            <person name="Zhao K."/>
            <person name="Won S.Y."/>
            <person name="Oh T.-J."/>
            <person name="Yu Y."/>
            <person name="Kim N.-H."/>
            <person name="Lee O.R."/>
            <person name="Lee T.-H."/>
            <person name="Bashyal P."/>
            <person name="Kim T.-S."/>
            <person name="Lee W.-H."/>
            <person name="Kawkins C."/>
            <person name="Kim C.-K."/>
            <person name="Kim J.S."/>
            <person name="Ahn B.O."/>
            <person name="Rhee S.Y."/>
            <person name="Sohng J.K."/>
        </authorList>
    </citation>
    <scope>NUCLEOTIDE SEQUENCE</scope>
    <source>
        <tissue evidence="1">Leaf</tissue>
    </source>
</reference>
<evidence type="ECO:0000313" key="2">
    <source>
        <dbReference type="Proteomes" id="UP000634136"/>
    </source>
</evidence>
<dbReference type="InterPro" id="IPR036259">
    <property type="entry name" value="MFS_trans_sf"/>
</dbReference>
<accession>A0A835CIV4</accession>
<protein>
    <submittedName>
        <fullName evidence="1">Protein NRT1/ PTR FAMILY 5.10</fullName>
    </submittedName>
</protein>
<dbReference type="Proteomes" id="UP000634136">
    <property type="component" value="Unassembled WGS sequence"/>
</dbReference>
<sequence length="65" mass="7440">MKGLKIARDYKLIDMPNVMNPMSIWWLIPQYVLLGASDVFKMVGLQEFFYVQNVTGGDDGEGWLV</sequence>
<comment type="caution">
    <text evidence="1">The sequence shown here is derived from an EMBL/GenBank/DDBJ whole genome shotgun (WGS) entry which is preliminary data.</text>
</comment>
<dbReference type="OrthoDB" id="1435415at2759"/>
<organism evidence="1 2">
    <name type="scientific">Senna tora</name>
    <dbReference type="NCBI Taxonomy" id="362788"/>
    <lineage>
        <taxon>Eukaryota</taxon>
        <taxon>Viridiplantae</taxon>
        <taxon>Streptophyta</taxon>
        <taxon>Embryophyta</taxon>
        <taxon>Tracheophyta</taxon>
        <taxon>Spermatophyta</taxon>
        <taxon>Magnoliopsida</taxon>
        <taxon>eudicotyledons</taxon>
        <taxon>Gunneridae</taxon>
        <taxon>Pentapetalae</taxon>
        <taxon>rosids</taxon>
        <taxon>fabids</taxon>
        <taxon>Fabales</taxon>
        <taxon>Fabaceae</taxon>
        <taxon>Caesalpinioideae</taxon>
        <taxon>Cassia clade</taxon>
        <taxon>Senna</taxon>
    </lineage>
</organism>
<keyword evidence="2" id="KW-1185">Reference proteome</keyword>
<gene>
    <name evidence="1" type="ORF">G2W53_003020</name>
</gene>
<name>A0A835CIV4_9FABA</name>
<dbReference type="AlphaFoldDB" id="A0A835CIV4"/>
<dbReference type="EMBL" id="JAAIUW010000002">
    <property type="protein sequence ID" value="KAF7840722.1"/>
    <property type="molecule type" value="Genomic_DNA"/>
</dbReference>
<evidence type="ECO:0000313" key="1">
    <source>
        <dbReference type="EMBL" id="KAF7840722.1"/>
    </source>
</evidence>